<accession>A0A8S1R743</accession>
<protein>
    <submittedName>
        <fullName evidence="1">Uncharacterized protein</fullName>
    </submittedName>
</protein>
<dbReference type="Proteomes" id="UP000692954">
    <property type="component" value="Unassembled WGS sequence"/>
</dbReference>
<evidence type="ECO:0000313" key="2">
    <source>
        <dbReference type="Proteomes" id="UP000692954"/>
    </source>
</evidence>
<dbReference type="EMBL" id="CAJJDN010000142">
    <property type="protein sequence ID" value="CAD8123114.1"/>
    <property type="molecule type" value="Genomic_DNA"/>
</dbReference>
<keyword evidence="2" id="KW-1185">Reference proteome</keyword>
<dbReference type="AlphaFoldDB" id="A0A8S1R743"/>
<reference evidence="1" key="1">
    <citation type="submission" date="2021-01" db="EMBL/GenBank/DDBJ databases">
        <authorList>
            <consortium name="Genoscope - CEA"/>
            <person name="William W."/>
        </authorList>
    </citation>
    <scope>NUCLEOTIDE SEQUENCE</scope>
</reference>
<dbReference type="OrthoDB" id="302103at2759"/>
<gene>
    <name evidence="1" type="ORF">PSON_ATCC_30995.1.T1420127</name>
</gene>
<name>A0A8S1R743_9CILI</name>
<comment type="caution">
    <text evidence="1">The sequence shown here is derived from an EMBL/GenBank/DDBJ whole genome shotgun (WGS) entry which is preliminary data.</text>
</comment>
<sequence length="253" mass="30267">MNKTLKFNRRQQQPSEQMGFCVQCYSFIPIQQIDSHCLSCMESKRNNEYCFENISFQLDHIHQVASNRIIKCEQGSEKLKYLIRIQELCKQIENIKCYNILSIKKLKDIESEVKVLISYPPQSVTVIMLLTRLESLLKEKLELQNQRKLITYNSIPLDSEVRIKTEQVDSEGSNSRYNYRRYQSENNQKQQLEFKRNFYSKCLEMKVNLPKSHPSQQILVQEIYNYVIRKNYNQEQAYNFIQKCFSEQKNNQV</sequence>
<proteinExistence type="predicted"/>
<evidence type="ECO:0000313" key="1">
    <source>
        <dbReference type="EMBL" id="CAD8123114.1"/>
    </source>
</evidence>
<organism evidence="1 2">
    <name type="scientific">Paramecium sonneborni</name>
    <dbReference type="NCBI Taxonomy" id="65129"/>
    <lineage>
        <taxon>Eukaryota</taxon>
        <taxon>Sar</taxon>
        <taxon>Alveolata</taxon>
        <taxon>Ciliophora</taxon>
        <taxon>Intramacronucleata</taxon>
        <taxon>Oligohymenophorea</taxon>
        <taxon>Peniculida</taxon>
        <taxon>Parameciidae</taxon>
        <taxon>Paramecium</taxon>
    </lineage>
</organism>